<dbReference type="Proteomes" id="UP001273136">
    <property type="component" value="Unassembled WGS sequence"/>
</dbReference>
<sequence>MAQWYIMARTLSEHDIALLLKLAPECDTLVCKGSENTYRSILPPVANHYAKDADDFAARLNKLSDDEFLRLIDMIREGKEGIGCIPVECAEVLIEQALRRAGPEAGNELYALYEAGSQCQ</sequence>
<accession>A0AAE4ME16</accession>
<evidence type="ECO:0000313" key="2">
    <source>
        <dbReference type="Proteomes" id="UP001273136"/>
    </source>
</evidence>
<proteinExistence type="predicted"/>
<evidence type="ECO:0000313" key="1">
    <source>
        <dbReference type="EMBL" id="MDV0442028.1"/>
    </source>
</evidence>
<organism evidence="1 2">
    <name type="scientific">Methanorbis furvi</name>
    <dbReference type="NCBI Taxonomy" id="3028299"/>
    <lineage>
        <taxon>Archaea</taxon>
        <taxon>Methanobacteriati</taxon>
        <taxon>Methanobacteriota</taxon>
        <taxon>Stenosarchaea group</taxon>
        <taxon>Methanomicrobia</taxon>
        <taxon>Methanomicrobiales</taxon>
        <taxon>Methanocorpusculaceae</taxon>
        <taxon>Methanorbis</taxon>
    </lineage>
</organism>
<dbReference type="AlphaFoldDB" id="A0AAE4ME16"/>
<gene>
    <name evidence="1" type="ORF">McpAg1_12490</name>
</gene>
<name>A0AAE4ME16_9EURY</name>
<reference evidence="1" key="1">
    <citation type="submission" date="2023-06" db="EMBL/GenBank/DDBJ databases">
        <title>Genome sequence of Methancorpusculaceae sp. Ag1.</title>
        <authorList>
            <person name="Protasov E."/>
            <person name="Platt K."/>
            <person name="Poehlein A."/>
            <person name="Daniel R."/>
            <person name="Brune A."/>
        </authorList>
    </citation>
    <scope>NUCLEOTIDE SEQUENCE</scope>
    <source>
        <strain evidence="1">Ag1</strain>
    </source>
</reference>
<protein>
    <submittedName>
        <fullName evidence="1">Uncharacterized protein</fullName>
    </submittedName>
</protein>
<comment type="caution">
    <text evidence="1">The sequence shown here is derived from an EMBL/GenBank/DDBJ whole genome shotgun (WGS) entry which is preliminary data.</text>
</comment>
<dbReference type="EMBL" id="JAWDKA010000006">
    <property type="protein sequence ID" value="MDV0442028.1"/>
    <property type="molecule type" value="Genomic_DNA"/>
</dbReference>
<keyword evidence="2" id="KW-1185">Reference proteome</keyword>
<dbReference type="RefSeq" id="WP_338094432.1">
    <property type="nucleotide sequence ID" value="NZ_JAWDKA010000006.1"/>
</dbReference>